<dbReference type="OrthoDB" id="654211at2759"/>
<keyword evidence="2" id="KW-0862">Zinc</keyword>
<reference evidence="10" key="1">
    <citation type="journal article" date="2017" name="Genome Biol.">
        <title>Comparative genomics reveals high biological diversity and specific adaptations in the industrially and medically important fungal genus Aspergillus.</title>
        <authorList>
            <person name="de Vries R.P."/>
            <person name="Riley R."/>
            <person name="Wiebenga A."/>
            <person name="Aguilar-Osorio G."/>
            <person name="Amillis S."/>
            <person name="Uchima C.A."/>
            <person name="Anderluh G."/>
            <person name="Asadollahi M."/>
            <person name="Askin M."/>
            <person name="Barry K."/>
            <person name="Battaglia E."/>
            <person name="Bayram O."/>
            <person name="Benocci T."/>
            <person name="Braus-Stromeyer S.A."/>
            <person name="Caldana C."/>
            <person name="Canovas D."/>
            <person name="Cerqueira G.C."/>
            <person name="Chen F."/>
            <person name="Chen W."/>
            <person name="Choi C."/>
            <person name="Clum A."/>
            <person name="Dos Santos R.A."/>
            <person name="Damasio A.R."/>
            <person name="Diallinas G."/>
            <person name="Emri T."/>
            <person name="Fekete E."/>
            <person name="Flipphi M."/>
            <person name="Freyberg S."/>
            <person name="Gallo A."/>
            <person name="Gournas C."/>
            <person name="Habgood R."/>
            <person name="Hainaut M."/>
            <person name="Harispe M.L."/>
            <person name="Henrissat B."/>
            <person name="Hilden K.S."/>
            <person name="Hope R."/>
            <person name="Hossain A."/>
            <person name="Karabika E."/>
            <person name="Karaffa L."/>
            <person name="Karanyi Z."/>
            <person name="Krasevec N."/>
            <person name="Kuo A."/>
            <person name="Kusch H."/>
            <person name="LaButti K."/>
            <person name="Lagendijk E.L."/>
            <person name="Lapidus A."/>
            <person name="Levasseur A."/>
            <person name="Lindquist E."/>
            <person name="Lipzen A."/>
            <person name="Logrieco A.F."/>
            <person name="MacCabe A."/>
            <person name="Maekelae M.R."/>
            <person name="Malavazi I."/>
            <person name="Melin P."/>
            <person name="Meyer V."/>
            <person name="Mielnichuk N."/>
            <person name="Miskei M."/>
            <person name="Molnar A.P."/>
            <person name="Mule G."/>
            <person name="Ngan C.Y."/>
            <person name="Orejas M."/>
            <person name="Orosz E."/>
            <person name="Ouedraogo J.P."/>
            <person name="Overkamp K.M."/>
            <person name="Park H.-S."/>
            <person name="Perrone G."/>
            <person name="Piumi F."/>
            <person name="Punt P.J."/>
            <person name="Ram A.F."/>
            <person name="Ramon A."/>
            <person name="Rauscher S."/>
            <person name="Record E."/>
            <person name="Riano-Pachon D.M."/>
            <person name="Robert V."/>
            <person name="Roehrig J."/>
            <person name="Ruller R."/>
            <person name="Salamov A."/>
            <person name="Salih N.S."/>
            <person name="Samson R.A."/>
            <person name="Sandor E."/>
            <person name="Sanguinetti M."/>
            <person name="Schuetze T."/>
            <person name="Sepcic K."/>
            <person name="Shelest E."/>
            <person name="Sherlock G."/>
            <person name="Sophianopoulou V."/>
            <person name="Squina F.M."/>
            <person name="Sun H."/>
            <person name="Susca A."/>
            <person name="Todd R.B."/>
            <person name="Tsang A."/>
            <person name="Unkles S.E."/>
            <person name="van de Wiele N."/>
            <person name="van Rossen-Uffink D."/>
            <person name="Oliveira J.V."/>
            <person name="Vesth T.C."/>
            <person name="Visser J."/>
            <person name="Yu J.-H."/>
            <person name="Zhou M."/>
            <person name="Andersen M.R."/>
            <person name="Archer D.B."/>
            <person name="Baker S.E."/>
            <person name="Benoit I."/>
            <person name="Brakhage A.A."/>
            <person name="Braus G.H."/>
            <person name="Fischer R."/>
            <person name="Frisvad J.C."/>
            <person name="Goldman G.H."/>
            <person name="Houbraken J."/>
            <person name="Oakley B."/>
            <person name="Pocsi I."/>
            <person name="Scazzocchio C."/>
            <person name="Seiboth B."/>
            <person name="vanKuyk P.A."/>
            <person name="Wortman J."/>
            <person name="Dyer P.S."/>
            <person name="Grigoriev I.V."/>
        </authorList>
    </citation>
    <scope>NUCLEOTIDE SEQUENCE [LARGE SCALE GENOMIC DNA]</scope>
    <source>
        <strain evidence="10">CBS 101740 / IMI 381727 / IBT 21946</strain>
    </source>
</reference>
<dbReference type="GO" id="GO:0006351">
    <property type="term" value="P:DNA-templated transcription"/>
    <property type="evidence" value="ECO:0007669"/>
    <property type="project" value="InterPro"/>
</dbReference>
<protein>
    <recommendedName>
        <fullName evidence="8">Zn(2)-C6 fungal-type domain-containing protein</fullName>
    </recommendedName>
</protein>
<accession>A0A1L9V2J5</accession>
<feature type="region of interest" description="Disordered" evidence="7">
    <location>
        <begin position="92"/>
        <end position="122"/>
    </location>
</feature>
<dbReference type="GO" id="GO:0008270">
    <property type="term" value="F:zinc ion binding"/>
    <property type="evidence" value="ECO:0007669"/>
    <property type="project" value="InterPro"/>
</dbReference>
<evidence type="ECO:0000256" key="1">
    <source>
        <dbReference type="ARBA" id="ARBA00022723"/>
    </source>
</evidence>
<dbReference type="GO" id="GO:0003677">
    <property type="term" value="F:DNA binding"/>
    <property type="evidence" value="ECO:0007669"/>
    <property type="project" value="UniProtKB-KW"/>
</dbReference>
<dbReference type="Pfam" id="PF04082">
    <property type="entry name" value="Fungal_trans"/>
    <property type="match status" value="1"/>
</dbReference>
<dbReference type="InterPro" id="IPR036864">
    <property type="entry name" value="Zn2-C6_fun-type_DNA-bd_sf"/>
</dbReference>
<dbReference type="EMBL" id="KV878679">
    <property type="protein sequence ID" value="OJJ78174.1"/>
    <property type="molecule type" value="Genomic_DNA"/>
</dbReference>
<gene>
    <name evidence="9" type="ORF">ASPBRDRAFT_50948</name>
</gene>
<keyword evidence="5" id="KW-0804">Transcription</keyword>
<dbReference type="AlphaFoldDB" id="A0A1L9V2J5"/>
<proteinExistence type="predicted"/>
<dbReference type="SUPFAM" id="SSF57701">
    <property type="entry name" value="Zn2/Cys6 DNA-binding domain"/>
    <property type="match status" value="1"/>
</dbReference>
<organism evidence="9 10">
    <name type="scientific">Aspergillus brasiliensis (strain CBS 101740 / IMI 381727 / IBT 21946)</name>
    <dbReference type="NCBI Taxonomy" id="767769"/>
    <lineage>
        <taxon>Eukaryota</taxon>
        <taxon>Fungi</taxon>
        <taxon>Dikarya</taxon>
        <taxon>Ascomycota</taxon>
        <taxon>Pezizomycotina</taxon>
        <taxon>Eurotiomycetes</taxon>
        <taxon>Eurotiomycetidae</taxon>
        <taxon>Eurotiales</taxon>
        <taxon>Aspergillaceae</taxon>
        <taxon>Aspergillus</taxon>
        <taxon>Aspergillus subgen. Circumdati</taxon>
    </lineage>
</organism>
<dbReference type="InterPro" id="IPR001138">
    <property type="entry name" value="Zn2Cys6_DnaBD"/>
</dbReference>
<evidence type="ECO:0000256" key="3">
    <source>
        <dbReference type="ARBA" id="ARBA00023015"/>
    </source>
</evidence>
<dbReference type="SMART" id="SM00066">
    <property type="entry name" value="GAL4"/>
    <property type="match status" value="1"/>
</dbReference>
<feature type="compositionally biased region" description="Basic and acidic residues" evidence="7">
    <location>
        <begin position="105"/>
        <end position="122"/>
    </location>
</feature>
<keyword evidence="4" id="KW-0238">DNA-binding</keyword>
<dbReference type="GO" id="GO:0000981">
    <property type="term" value="F:DNA-binding transcription factor activity, RNA polymerase II-specific"/>
    <property type="evidence" value="ECO:0007669"/>
    <property type="project" value="InterPro"/>
</dbReference>
<evidence type="ECO:0000259" key="8">
    <source>
        <dbReference type="PROSITE" id="PS50048"/>
    </source>
</evidence>
<dbReference type="InterPro" id="IPR007219">
    <property type="entry name" value="XnlR_reg_dom"/>
</dbReference>
<dbReference type="PANTHER" id="PTHR47660">
    <property type="entry name" value="TRANSCRIPTION FACTOR WITH C2H2 AND ZN(2)-CYS(6) DNA BINDING DOMAIN (EUROFUNG)-RELATED-RELATED"/>
    <property type="match status" value="1"/>
</dbReference>
<sequence>MKRTLDGPSEKLACPLCASTYRRRDVLRRHIQTCGQRGGGAYQPPIRGKPGRKRKSCNACAAARLFCDGELPCEACLQKGLDCSFSRTQEQSPRSSQFIQLPPHQRPEDTNPPREANPDNRPVKLSIPFLLHYTDVENESKYESLRLLSQCTGADPKVGCCAVNHQPNNLNFFTDSWEKLFNSFIHTANLDPPCNLRTSAPYSFELDDLESTSAELLAVLAGYGQDAQGQASLDITRARQTFIPSNIAKFIGAFLDNPFHTHYINPAAFSLSKSSKLLVLTMVLLGAVYSNPDHSDDLAAYSNVTEHLVFEGPAFKELLLGQPDSLDSRSTLESLQAAMLVITLQSYKENPDSIRRIRLQRMPTVFTAIRMLQLNRITNDCTPGVLDWDTYLLREGLVRVMVGIYLLDCYCVIFFRYPTLLRLDEIAFEIPQRDDLFHARSAAEWEQLCLKYPTSHAPLRLRTVLRDFMRPEGQPPQHSDYFPNTIFGSFLVLSAIQCVLFDLLALHTFMDDIRVFEPVERALDRWKIHWDSLCEGIRPATAKRAGFIIHAAEFWCVAKALVRHPSTAWPEDSKDTLDTTQSFRRLVDRLMGDSDSDSATFV</sequence>
<dbReference type="STRING" id="767769.A0A1L9V2J5"/>
<dbReference type="Gene3D" id="4.10.240.10">
    <property type="entry name" value="Zn(2)-C6 fungal-type DNA-binding domain"/>
    <property type="match status" value="1"/>
</dbReference>
<dbReference type="CDD" id="cd12148">
    <property type="entry name" value="fungal_TF_MHR"/>
    <property type="match status" value="1"/>
</dbReference>
<evidence type="ECO:0000256" key="5">
    <source>
        <dbReference type="ARBA" id="ARBA00023163"/>
    </source>
</evidence>
<evidence type="ECO:0000313" key="10">
    <source>
        <dbReference type="Proteomes" id="UP000184499"/>
    </source>
</evidence>
<keyword evidence="10" id="KW-1185">Reference proteome</keyword>
<dbReference type="OMA" id="PFHTHYI"/>
<dbReference type="GO" id="GO:0009893">
    <property type="term" value="P:positive regulation of metabolic process"/>
    <property type="evidence" value="ECO:0007669"/>
    <property type="project" value="UniProtKB-ARBA"/>
</dbReference>
<dbReference type="Proteomes" id="UP000184499">
    <property type="component" value="Unassembled WGS sequence"/>
</dbReference>
<dbReference type="RefSeq" id="XP_067485421.1">
    <property type="nucleotide sequence ID" value="XM_067626646.1"/>
</dbReference>
<evidence type="ECO:0000256" key="2">
    <source>
        <dbReference type="ARBA" id="ARBA00022833"/>
    </source>
</evidence>
<keyword evidence="3" id="KW-0805">Transcription regulation</keyword>
<dbReference type="Pfam" id="PF00172">
    <property type="entry name" value="Zn_clus"/>
    <property type="match status" value="1"/>
</dbReference>
<dbReference type="VEuPathDB" id="FungiDB:ASPBRDRAFT_50948"/>
<dbReference type="GeneID" id="93579134"/>
<name>A0A1L9V2J5_ASPBC</name>
<feature type="domain" description="Zn(2)-C6 fungal-type" evidence="8">
    <location>
        <begin position="56"/>
        <end position="85"/>
    </location>
</feature>
<dbReference type="CDD" id="cd00067">
    <property type="entry name" value="GAL4"/>
    <property type="match status" value="1"/>
</dbReference>
<evidence type="ECO:0000256" key="6">
    <source>
        <dbReference type="ARBA" id="ARBA00023242"/>
    </source>
</evidence>
<dbReference type="PROSITE" id="PS00463">
    <property type="entry name" value="ZN2_CY6_FUNGAL_1"/>
    <property type="match status" value="1"/>
</dbReference>
<keyword evidence="1" id="KW-0479">Metal-binding</keyword>
<keyword evidence="6" id="KW-0539">Nucleus</keyword>
<evidence type="ECO:0000256" key="4">
    <source>
        <dbReference type="ARBA" id="ARBA00023125"/>
    </source>
</evidence>
<evidence type="ECO:0000256" key="7">
    <source>
        <dbReference type="SAM" id="MobiDB-lite"/>
    </source>
</evidence>
<evidence type="ECO:0000313" key="9">
    <source>
        <dbReference type="EMBL" id="OJJ78174.1"/>
    </source>
</evidence>
<dbReference type="PROSITE" id="PS50048">
    <property type="entry name" value="ZN2_CY6_FUNGAL_2"/>
    <property type="match status" value="1"/>
</dbReference>